<keyword evidence="2" id="KW-1185">Reference proteome</keyword>
<sequence length="275" mass="32114">MIRPILTFEKAKEEFDHIVTDFSQLQEKEIAYIESHGGWELSDTQLLKGGGKEWIIEPLRELQPLSYQVLKEHASEYMVGFYWFRPVPHPACPLSNMGHAGFLVVKDRVIWVRAHAQEIITGSINYFHPSIRESWLKRAGLWGVSPSVAAWYPRMLVGGARFYLSFENYAELADRRWKKTILPILEEKIPQLYNDGWPTFRCFLDSSLPDDGSTIGDQLYILEEDPEKRVYWVKDCNFKQMYYLENPGEAIDAYSAHTLLQKEGRFDFSPWAKPW</sequence>
<dbReference type="EMBL" id="JABGBN010000007">
    <property type="protein sequence ID" value="NOL52187.1"/>
    <property type="molecule type" value="Genomic_DNA"/>
</dbReference>
<evidence type="ECO:0000313" key="2">
    <source>
        <dbReference type="Proteomes" id="UP000537862"/>
    </source>
</evidence>
<evidence type="ECO:0000313" key="1">
    <source>
        <dbReference type="EMBL" id="NOL52187.1"/>
    </source>
</evidence>
<reference evidence="1 2" key="1">
    <citation type="submission" date="2020-05" db="EMBL/GenBank/DDBJ databases">
        <authorList>
            <person name="Niu N."/>
        </authorList>
    </citation>
    <scope>NUCLEOTIDE SEQUENCE [LARGE SCALE GENOMIC DNA]</scope>
    <source>
        <strain evidence="1 2">3340-03</strain>
    </source>
</reference>
<dbReference type="AlphaFoldDB" id="A0A849PBA8"/>
<proteinExistence type="predicted"/>
<gene>
    <name evidence="1" type="ORF">HKX39_08435</name>
</gene>
<organism evidence="1 2">
    <name type="scientific">Pelistega suis</name>
    <dbReference type="NCBI Taxonomy" id="1631957"/>
    <lineage>
        <taxon>Bacteria</taxon>
        <taxon>Pseudomonadati</taxon>
        <taxon>Pseudomonadota</taxon>
        <taxon>Betaproteobacteria</taxon>
        <taxon>Burkholderiales</taxon>
        <taxon>Alcaligenaceae</taxon>
        <taxon>Pelistega</taxon>
    </lineage>
</organism>
<accession>A0A849PBA8</accession>
<comment type="caution">
    <text evidence="1">The sequence shown here is derived from an EMBL/GenBank/DDBJ whole genome shotgun (WGS) entry which is preliminary data.</text>
</comment>
<protein>
    <submittedName>
        <fullName evidence="1">Uncharacterized protein</fullName>
    </submittedName>
</protein>
<dbReference type="Proteomes" id="UP000537862">
    <property type="component" value="Unassembled WGS sequence"/>
</dbReference>
<name>A0A849PBA8_9BURK</name>
<dbReference type="RefSeq" id="WP_171680882.1">
    <property type="nucleotide sequence ID" value="NZ_JABGBN010000007.1"/>
</dbReference>